<dbReference type="GO" id="GO:0030288">
    <property type="term" value="C:outer membrane-bounded periplasmic space"/>
    <property type="evidence" value="ECO:0007669"/>
    <property type="project" value="UniProtKB-ARBA"/>
</dbReference>
<keyword evidence="3" id="KW-0813">Transport</keyword>
<evidence type="ECO:0000259" key="8">
    <source>
        <dbReference type="Pfam" id="PF00496"/>
    </source>
</evidence>
<evidence type="ECO:0000256" key="3">
    <source>
        <dbReference type="ARBA" id="ARBA00022448"/>
    </source>
</evidence>
<dbReference type="GO" id="GO:0043190">
    <property type="term" value="C:ATP-binding cassette (ABC) transporter complex"/>
    <property type="evidence" value="ECO:0007669"/>
    <property type="project" value="InterPro"/>
</dbReference>
<dbReference type="OrthoDB" id="9801912at2"/>
<dbReference type="PANTHER" id="PTHR30290">
    <property type="entry name" value="PERIPLASMIC BINDING COMPONENT OF ABC TRANSPORTER"/>
    <property type="match status" value="1"/>
</dbReference>
<dbReference type="FunFam" id="3.90.76.10:FF:000001">
    <property type="entry name" value="Oligopeptide ABC transporter substrate-binding protein"/>
    <property type="match status" value="1"/>
</dbReference>
<evidence type="ECO:0000313" key="9">
    <source>
        <dbReference type="EMBL" id="TVY00420.1"/>
    </source>
</evidence>
<comment type="subcellular location">
    <subcellularLocation>
        <location evidence="1">Cell envelope</location>
    </subcellularLocation>
</comment>
<evidence type="ECO:0000313" key="10">
    <source>
        <dbReference type="Proteomes" id="UP000316330"/>
    </source>
</evidence>
<dbReference type="PROSITE" id="PS51257">
    <property type="entry name" value="PROKAR_LIPOPROTEIN"/>
    <property type="match status" value="1"/>
</dbReference>
<organism evidence="9 10">
    <name type="scientific">Cohnella terricola</name>
    <dbReference type="NCBI Taxonomy" id="1289167"/>
    <lineage>
        <taxon>Bacteria</taxon>
        <taxon>Bacillati</taxon>
        <taxon>Bacillota</taxon>
        <taxon>Bacilli</taxon>
        <taxon>Bacillales</taxon>
        <taxon>Paenibacillaceae</taxon>
        <taxon>Cohnella</taxon>
    </lineage>
</organism>
<keyword evidence="10" id="KW-1185">Reference proteome</keyword>
<reference evidence="9 10" key="1">
    <citation type="submission" date="2019-07" db="EMBL/GenBank/DDBJ databases">
        <authorList>
            <person name="Kim J."/>
        </authorList>
    </citation>
    <scope>NUCLEOTIDE SEQUENCE [LARGE SCALE GENOMIC DNA]</scope>
    <source>
        <strain evidence="9 10">G13</strain>
    </source>
</reference>
<comment type="similarity">
    <text evidence="2">Belongs to the bacterial solute-binding protein 5 family.</text>
</comment>
<dbReference type="Proteomes" id="UP000316330">
    <property type="component" value="Unassembled WGS sequence"/>
</dbReference>
<evidence type="ECO:0000256" key="4">
    <source>
        <dbReference type="ARBA" id="ARBA00022729"/>
    </source>
</evidence>
<evidence type="ECO:0000256" key="6">
    <source>
        <dbReference type="SAM" id="MobiDB-lite"/>
    </source>
</evidence>
<dbReference type="CDD" id="cd08504">
    <property type="entry name" value="PBP2_OppA"/>
    <property type="match status" value="1"/>
</dbReference>
<dbReference type="GO" id="GO:0015833">
    <property type="term" value="P:peptide transport"/>
    <property type="evidence" value="ECO:0007669"/>
    <property type="project" value="UniProtKB-KW"/>
</dbReference>
<evidence type="ECO:0000256" key="7">
    <source>
        <dbReference type="SAM" id="SignalP"/>
    </source>
</evidence>
<evidence type="ECO:0000256" key="5">
    <source>
        <dbReference type="ARBA" id="ARBA00022856"/>
    </source>
</evidence>
<evidence type="ECO:0000256" key="1">
    <source>
        <dbReference type="ARBA" id="ARBA00004196"/>
    </source>
</evidence>
<proteinExistence type="inferred from homology"/>
<dbReference type="SUPFAM" id="SSF53850">
    <property type="entry name" value="Periplasmic binding protein-like II"/>
    <property type="match status" value="1"/>
</dbReference>
<keyword evidence="4 7" id="KW-0732">Signal</keyword>
<dbReference type="Gene3D" id="3.90.76.10">
    <property type="entry name" value="Dipeptide-binding Protein, Domain 1"/>
    <property type="match status" value="1"/>
</dbReference>
<protein>
    <submittedName>
        <fullName evidence="9">Peptide ABC transporter substrate-binding protein</fullName>
    </submittedName>
</protein>
<dbReference type="Gene3D" id="3.40.190.10">
    <property type="entry name" value="Periplasmic binding protein-like II"/>
    <property type="match status" value="1"/>
</dbReference>
<dbReference type="InterPro" id="IPR030678">
    <property type="entry name" value="Peptide/Ni-bd"/>
</dbReference>
<dbReference type="GO" id="GO:1904680">
    <property type="term" value="F:peptide transmembrane transporter activity"/>
    <property type="evidence" value="ECO:0007669"/>
    <property type="project" value="TreeGrafter"/>
</dbReference>
<dbReference type="InterPro" id="IPR039424">
    <property type="entry name" value="SBP_5"/>
</dbReference>
<name>A0A559JKM3_9BACL</name>
<dbReference type="FunFam" id="3.10.105.10:FF:000001">
    <property type="entry name" value="Oligopeptide ABC transporter, oligopeptide-binding protein"/>
    <property type="match status" value="1"/>
</dbReference>
<dbReference type="Gene3D" id="3.10.105.10">
    <property type="entry name" value="Dipeptide-binding Protein, Domain 3"/>
    <property type="match status" value="1"/>
</dbReference>
<dbReference type="Pfam" id="PF00496">
    <property type="entry name" value="SBP_bac_5"/>
    <property type="match status" value="1"/>
</dbReference>
<dbReference type="PIRSF" id="PIRSF002741">
    <property type="entry name" value="MppA"/>
    <property type="match status" value="1"/>
</dbReference>
<comment type="caution">
    <text evidence="9">The sequence shown here is derived from an EMBL/GenBank/DDBJ whole genome shotgun (WGS) entry which is preliminary data.</text>
</comment>
<dbReference type="EMBL" id="VNJJ01000005">
    <property type="protein sequence ID" value="TVY00420.1"/>
    <property type="molecule type" value="Genomic_DNA"/>
</dbReference>
<accession>A0A559JKM3</accession>
<dbReference type="AlphaFoldDB" id="A0A559JKM3"/>
<evidence type="ECO:0000256" key="2">
    <source>
        <dbReference type="ARBA" id="ARBA00005695"/>
    </source>
</evidence>
<feature type="signal peptide" evidence="7">
    <location>
        <begin position="1"/>
        <end position="21"/>
    </location>
</feature>
<feature type="chain" id="PRO_5039320069" evidence="7">
    <location>
        <begin position="22"/>
        <end position="560"/>
    </location>
</feature>
<dbReference type="InterPro" id="IPR000914">
    <property type="entry name" value="SBP_5_dom"/>
</dbReference>
<gene>
    <name evidence="9" type="ORF">FPZ45_10325</name>
</gene>
<keyword evidence="5" id="KW-0653">Protein transport</keyword>
<keyword evidence="5" id="KW-0571">Peptide transport</keyword>
<sequence>MKFKKILSTAMAVTLAGSLLAACSSNNNSNKGSEPTGSAQASAPASSGAKQELVMNYRAEPPALDVSIAETSAAFTVLGAVSEGLYRLNKDMQPEPGLASALPEISADGLTYTIKLRDGLQWSDGSPLTAKDFVYSFRRTLDPATKATYAFIVAWVKGGEDVMAAKSADDVKAAQEKLGVEAKDDTTLVITLERPVPFFTSLLSFLTFYPQKEDFVGPLGEKGGTDADKVIGAGPFLLKSWDHDQKLVLEKNDKYWDAANVKLTKVTLNIVKDNSTGLNLYDSGASDFQVLSGEQYMNLKGNPELVLKPELVTGYLNFQETKVPAFKNQKIRQAFSMAIDRQGLVDTILQGSVPSTGFVPLGNLDGDSQEFRAVAGDAQVAFDPAKAKELLAEGLKDEGLTQMPKVSIMGDDHSTGPKVLEFLVGQWEQNLGVKVVASPMPHASRVDNELKKNYDIVSSLWGADYNDPMTWLDMYLTGSSLNTQDWSNAKYDELIKEAQTTTDAKKRAANLVEAEKVLLEEAAISPLYFRSIPVMVKSKVQDLIQPPYGPEFELKWTSIK</sequence>
<dbReference type="RefSeq" id="WP_144700961.1">
    <property type="nucleotide sequence ID" value="NZ_VNJJ01000005.1"/>
</dbReference>
<feature type="compositionally biased region" description="Low complexity" evidence="6">
    <location>
        <begin position="37"/>
        <end position="47"/>
    </location>
</feature>
<dbReference type="PANTHER" id="PTHR30290:SF10">
    <property type="entry name" value="PERIPLASMIC OLIGOPEPTIDE-BINDING PROTEIN-RELATED"/>
    <property type="match status" value="1"/>
</dbReference>
<feature type="region of interest" description="Disordered" evidence="6">
    <location>
        <begin position="27"/>
        <end position="47"/>
    </location>
</feature>
<feature type="domain" description="Solute-binding protein family 5" evidence="8">
    <location>
        <begin position="93"/>
        <end position="479"/>
    </location>
</feature>